<evidence type="ECO:0000313" key="2">
    <source>
        <dbReference type="Proteomes" id="UP000032512"/>
    </source>
</evidence>
<evidence type="ECO:0000313" key="1">
    <source>
        <dbReference type="EMBL" id="KIY22550.1"/>
    </source>
</evidence>
<sequence>MSIVVDIVDTFPTHDTLAVGRVKLHALLIVSSILLKIEDTTGRYYVEFPTNEEGQALIVLSDKTLKEKVHDAMVYKYEQYILSLNSSSISNPLPYIYELERERIERNKRRYTFLGI</sequence>
<comment type="caution">
    <text evidence="1">The sequence shown here is derived from an EMBL/GenBank/DDBJ whole genome shotgun (WGS) entry which is preliminary data.</text>
</comment>
<dbReference type="OrthoDB" id="2906175at2"/>
<accession>A0A0D6ZB32</accession>
<dbReference type="Proteomes" id="UP000032512">
    <property type="component" value="Unassembled WGS sequence"/>
</dbReference>
<protein>
    <submittedName>
        <fullName evidence="1">Uncharacterized protein</fullName>
    </submittedName>
</protein>
<organism evidence="1 2">
    <name type="scientific">Mesobacillus subterraneus</name>
    <dbReference type="NCBI Taxonomy" id="285983"/>
    <lineage>
        <taxon>Bacteria</taxon>
        <taxon>Bacillati</taxon>
        <taxon>Bacillota</taxon>
        <taxon>Bacilli</taxon>
        <taxon>Bacillales</taxon>
        <taxon>Bacillaceae</taxon>
        <taxon>Mesobacillus</taxon>
    </lineage>
</organism>
<reference evidence="1 2" key="1">
    <citation type="submission" date="2015-01" db="EMBL/GenBank/DDBJ databases">
        <title>Draft genome sequences of the supercritical CO2 tolerant bacteria Bacillus subterraneus MITOT1 and Bacillus cereus MIT0214.</title>
        <authorList>
            <person name="Peet K.C."/>
            <person name="Thompson J.R."/>
        </authorList>
    </citation>
    <scope>NUCLEOTIDE SEQUENCE [LARGE SCALE GENOMIC DNA]</scope>
    <source>
        <strain evidence="1 2">MITOT1</strain>
    </source>
</reference>
<dbReference type="RefSeq" id="WP_044392691.1">
    <property type="nucleotide sequence ID" value="NZ_JXIQ01000066.1"/>
</dbReference>
<dbReference type="EMBL" id="JXIQ01000066">
    <property type="protein sequence ID" value="KIY22550.1"/>
    <property type="molecule type" value="Genomic_DNA"/>
</dbReference>
<dbReference type="AlphaFoldDB" id="A0A0D6ZB32"/>
<dbReference type="PATRIC" id="fig|285983.3.peg.104"/>
<gene>
    <name evidence="1" type="ORF">UB32_07980</name>
</gene>
<keyword evidence="2" id="KW-1185">Reference proteome</keyword>
<proteinExistence type="predicted"/>
<name>A0A0D6ZB32_9BACI</name>